<reference evidence="2" key="1">
    <citation type="journal article" date="2024" name="Front. Bioeng. Biotechnol.">
        <title>Genome-scale model development and genomic sequencing of the oleaginous clade Lipomyces.</title>
        <authorList>
            <person name="Czajka J.J."/>
            <person name="Han Y."/>
            <person name="Kim J."/>
            <person name="Mondo S.J."/>
            <person name="Hofstad B.A."/>
            <person name="Robles A."/>
            <person name="Haridas S."/>
            <person name="Riley R."/>
            <person name="LaButti K."/>
            <person name="Pangilinan J."/>
            <person name="Andreopoulos W."/>
            <person name="Lipzen A."/>
            <person name="Yan J."/>
            <person name="Wang M."/>
            <person name="Ng V."/>
            <person name="Grigoriev I.V."/>
            <person name="Spatafora J.W."/>
            <person name="Magnuson J.K."/>
            <person name="Baker S.E."/>
            <person name="Pomraning K.R."/>
        </authorList>
    </citation>
    <scope>NUCLEOTIDE SEQUENCE [LARGE SCALE GENOMIC DNA]</scope>
    <source>
        <strain evidence="2">CBS 10300</strain>
    </source>
</reference>
<evidence type="ECO:0000313" key="2">
    <source>
        <dbReference type="Proteomes" id="UP001489719"/>
    </source>
</evidence>
<proteinExistence type="predicted"/>
<evidence type="ECO:0000313" key="1">
    <source>
        <dbReference type="EMBL" id="KAK9322605.1"/>
    </source>
</evidence>
<dbReference type="Proteomes" id="UP001489719">
    <property type="component" value="Unassembled WGS sequence"/>
</dbReference>
<dbReference type="EMBL" id="MU970074">
    <property type="protein sequence ID" value="KAK9322605.1"/>
    <property type="molecule type" value="Genomic_DNA"/>
</dbReference>
<keyword evidence="2" id="KW-1185">Reference proteome</keyword>
<name>A0ACC3TPH9_9ASCO</name>
<gene>
    <name evidence="1" type="ORF">V1517DRAFT_132040</name>
</gene>
<sequence>MRHLRCLVFVRPTNDAIQAIVDELRDPKYGEYELYFSNVVKKSALERMAEADDYEVVKAVVEVFADFLVINKDLFALNLFAPQSCIFGDAPESWNTRPFMRSVEAITGALLTLKKKPLIRYEANSPLAKSLAIETLYNIQQDPKLFDFRKMDTPPVLLILDRKNDPITPLLTPWTYQAMVHEYLGIRNGRVDLSGVPDVRADMKEIVLSPEGDSFYTDSMFKNFGDLGASIKDYVDKYQSRTKSNANIESISDMKRFVEEYPEFRKLSGNVTKHVTLVSELSRRVSQDNLLEISELEQSLACSDNHANDLKQLRIFLSQNTPDDTKIRLVALYALRYERSDQGPSALPSLLDQLSRANVSPTRLLALKTLLRYAGASERQEDLFKTDSIFSRAQSGFKGLQGVENVYTQHVTLLERTLGALVKGRLRDNLYPFIEGGGSSRDKPSDIIVFFIGGVTFEESKVIAQINASTPGLRIVVGSTAVHNSKTFLDEMEFASTKWQI</sequence>
<accession>A0ACC3TPH9</accession>
<organism evidence="1 2">
    <name type="scientific">Lipomyces orientalis</name>
    <dbReference type="NCBI Taxonomy" id="1233043"/>
    <lineage>
        <taxon>Eukaryota</taxon>
        <taxon>Fungi</taxon>
        <taxon>Dikarya</taxon>
        <taxon>Ascomycota</taxon>
        <taxon>Saccharomycotina</taxon>
        <taxon>Lipomycetes</taxon>
        <taxon>Lipomycetales</taxon>
        <taxon>Lipomycetaceae</taxon>
        <taxon>Lipomyces</taxon>
    </lineage>
</organism>
<protein>
    <submittedName>
        <fullName evidence="1">Sec1-like protein</fullName>
    </submittedName>
</protein>
<comment type="caution">
    <text evidence="1">The sequence shown here is derived from an EMBL/GenBank/DDBJ whole genome shotgun (WGS) entry which is preliminary data.</text>
</comment>